<evidence type="ECO:0000256" key="1">
    <source>
        <dbReference type="ARBA" id="ARBA00004167"/>
    </source>
</evidence>
<keyword evidence="4 8" id="KW-0812">Transmembrane</keyword>
<evidence type="ECO:0000256" key="3">
    <source>
        <dbReference type="ARBA" id="ARBA00022448"/>
    </source>
</evidence>
<dbReference type="GO" id="GO:0009306">
    <property type="term" value="P:protein secretion"/>
    <property type="evidence" value="ECO:0007669"/>
    <property type="project" value="InterPro"/>
</dbReference>
<dbReference type="PROSITE" id="PS00543">
    <property type="entry name" value="HLYD_FAMILY"/>
    <property type="match status" value="1"/>
</dbReference>
<dbReference type="InterPro" id="IPR006144">
    <property type="entry name" value="Secretion_HlyD_CS"/>
</dbReference>
<keyword evidence="6 8" id="KW-0472">Membrane</keyword>
<accession>A0A4P8YQC0</accession>
<evidence type="ECO:0000256" key="8">
    <source>
        <dbReference type="SAM" id="Phobius"/>
    </source>
</evidence>
<evidence type="ECO:0000259" key="9">
    <source>
        <dbReference type="Pfam" id="PF25917"/>
    </source>
</evidence>
<dbReference type="EMBL" id="CP040428">
    <property type="protein sequence ID" value="QCT22248.1"/>
    <property type="molecule type" value="Genomic_DNA"/>
</dbReference>
<name>A0A4P8YQC0_9ENTR</name>
<dbReference type="PANTHER" id="PTHR30386">
    <property type="entry name" value="MEMBRANE FUSION SUBUNIT OF EMRAB-TOLC MULTIDRUG EFFLUX PUMP"/>
    <property type="match status" value="1"/>
</dbReference>
<keyword evidence="11" id="KW-1185">Reference proteome</keyword>
<gene>
    <name evidence="10" type="ORF">FEM41_22645</name>
</gene>
<dbReference type="PANTHER" id="PTHR30386:SF28">
    <property type="entry name" value="EXPORTED PROTEIN"/>
    <property type="match status" value="1"/>
</dbReference>
<dbReference type="InterPro" id="IPR058625">
    <property type="entry name" value="MdtA-like_BSH"/>
</dbReference>
<sequence>MSKKGLFRQEALENAKARWLGQALLLSSYPGWVVMFLTCAFIGVLLSVIIFCDYTRRINVNGEVTSLPRAVNIFSPGQGFISHARVKVGEWVKKGDSLYQIDVSRTTRSGNVSENVIQAMREQILIVENIIRKLEVNKKSTLAHMEEQLAKYQNALQESYRVVNNAKKGMADMKLTMENYVDYKRRGLINNDQLTNQRYLYYQQQSVYQNLNTQLIQQSLQIISLEDDIVTKATGFDNQIAQNQYQLSNLRRQLAEMDATGTLLVSSPLDGRIESLSVTQGQMVNNRDSLAQIVPENSQGYFLILWLPDSSLPYVGVGDKINIRYEAFPYEKFGQFSGEIVSVSSVPASPQELASYSNPPKIQQNGMAEPFYKAIVNIEFDHRRRTLRLTNGMKAQATVFLERRPLYQWILSPFYDVVNSLMGPVNG</sequence>
<proteinExistence type="inferred from homology"/>
<comment type="subcellular location">
    <subcellularLocation>
        <location evidence="1">Membrane</location>
        <topology evidence="1">Single-pass membrane protein</topology>
    </subcellularLocation>
</comment>
<feature type="domain" description="Multidrug resistance protein MdtA-like barrel-sandwich hybrid" evidence="9">
    <location>
        <begin position="71"/>
        <end position="294"/>
    </location>
</feature>
<evidence type="ECO:0000256" key="5">
    <source>
        <dbReference type="ARBA" id="ARBA00022989"/>
    </source>
</evidence>
<dbReference type="Gene3D" id="2.40.50.100">
    <property type="match status" value="1"/>
</dbReference>
<feature type="transmembrane region" description="Helical" evidence="8">
    <location>
        <begin position="29"/>
        <end position="52"/>
    </location>
</feature>
<evidence type="ECO:0000256" key="7">
    <source>
        <dbReference type="SAM" id="Coils"/>
    </source>
</evidence>
<keyword evidence="3" id="KW-0813">Transport</keyword>
<dbReference type="Proteomes" id="UP000302163">
    <property type="component" value="Chromosome"/>
</dbReference>
<evidence type="ECO:0000256" key="4">
    <source>
        <dbReference type="ARBA" id="ARBA00022692"/>
    </source>
</evidence>
<organism evidence="10 11">
    <name type="scientific">Jejubacter calystegiae</name>
    <dbReference type="NCBI Taxonomy" id="2579935"/>
    <lineage>
        <taxon>Bacteria</taxon>
        <taxon>Pseudomonadati</taxon>
        <taxon>Pseudomonadota</taxon>
        <taxon>Gammaproteobacteria</taxon>
        <taxon>Enterobacterales</taxon>
        <taxon>Enterobacteriaceae</taxon>
        <taxon>Jejubacter</taxon>
    </lineage>
</organism>
<feature type="coiled-coil region" evidence="7">
    <location>
        <begin position="117"/>
        <end position="162"/>
    </location>
</feature>
<evidence type="ECO:0000256" key="6">
    <source>
        <dbReference type="ARBA" id="ARBA00023136"/>
    </source>
</evidence>
<dbReference type="PRINTS" id="PR01490">
    <property type="entry name" value="RTXTOXIND"/>
</dbReference>
<keyword evidence="5 8" id="KW-1133">Transmembrane helix</keyword>
<keyword evidence="7" id="KW-0175">Coiled coil</keyword>
<dbReference type="InterPro" id="IPR050739">
    <property type="entry name" value="MFP"/>
</dbReference>
<dbReference type="Pfam" id="PF25917">
    <property type="entry name" value="BSH_RND"/>
    <property type="match status" value="1"/>
</dbReference>
<evidence type="ECO:0000313" key="10">
    <source>
        <dbReference type="EMBL" id="QCT22248.1"/>
    </source>
</evidence>
<dbReference type="AlphaFoldDB" id="A0A4P8YQC0"/>
<evidence type="ECO:0000313" key="11">
    <source>
        <dbReference type="Proteomes" id="UP000302163"/>
    </source>
</evidence>
<comment type="similarity">
    <text evidence="2">Belongs to the membrane fusion protein (MFP) (TC 8.A.1) family.</text>
</comment>
<dbReference type="KEGG" id="izh:FEM41_22645"/>
<dbReference type="RefSeq" id="WP_138098701.1">
    <property type="nucleotide sequence ID" value="NZ_CP040428.1"/>
</dbReference>
<dbReference type="GO" id="GO:0016020">
    <property type="term" value="C:membrane"/>
    <property type="evidence" value="ECO:0007669"/>
    <property type="project" value="UniProtKB-SubCell"/>
</dbReference>
<reference evidence="10 11" key="1">
    <citation type="submission" date="2019-05" db="EMBL/GenBank/DDBJ databases">
        <title>Complete genome sequence of Izhakiella calystegiae KSNA2, an endophyte isolated from beach morning glory (Calystegia soldanella).</title>
        <authorList>
            <person name="Jiang L."/>
            <person name="Jeong J.C."/>
            <person name="Kim C.Y."/>
            <person name="Kim D.H."/>
            <person name="Kim S.W."/>
            <person name="Lee j."/>
        </authorList>
    </citation>
    <scope>NUCLEOTIDE SEQUENCE [LARGE SCALE GENOMIC DNA]</scope>
    <source>
        <strain evidence="10 11">KSNA2</strain>
    </source>
</reference>
<protein>
    <submittedName>
        <fullName evidence="10">HlyD family secretion protein</fullName>
    </submittedName>
</protein>
<evidence type="ECO:0000256" key="2">
    <source>
        <dbReference type="ARBA" id="ARBA00009477"/>
    </source>
</evidence>
<dbReference type="OrthoDB" id="9775513at2"/>